<evidence type="ECO:0000256" key="4">
    <source>
        <dbReference type="ARBA" id="ARBA00023242"/>
    </source>
</evidence>
<dbReference type="OrthoDB" id="361693at2759"/>
<dbReference type="Pfam" id="PF03810">
    <property type="entry name" value="IBN_N"/>
    <property type="match status" value="1"/>
</dbReference>
<keyword evidence="7" id="KW-1185">Reference proteome</keyword>
<dbReference type="GO" id="GO:0005829">
    <property type="term" value="C:cytosol"/>
    <property type="evidence" value="ECO:0007669"/>
    <property type="project" value="TreeGrafter"/>
</dbReference>
<keyword evidence="4" id="KW-0539">Nucleus</keyword>
<feature type="domain" description="Importin N-terminal" evidence="5">
    <location>
        <begin position="29"/>
        <end position="123"/>
    </location>
</feature>
<evidence type="ECO:0000313" key="7">
    <source>
        <dbReference type="Proteomes" id="UP000325081"/>
    </source>
</evidence>
<evidence type="ECO:0000313" key="6">
    <source>
        <dbReference type="EMBL" id="GER55787.1"/>
    </source>
</evidence>
<dbReference type="PANTHER" id="PTHR10997:SF7">
    <property type="entry name" value="IMPORTIN-11"/>
    <property type="match status" value="1"/>
</dbReference>
<proteinExistence type="inferred from homology"/>
<comment type="similarity">
    <text evidence="2">Belongs to the importin beta family.</text>
</comment>
<name>A0A5A7RF28_STRAF</name>
<reference evidence="7" key="1">
    <citation type="journal article" date="2019" name="Curr. Biol.">
        <title>Genome Sequence of Striga asiatica Provides Insight into the Evolution of Plant Parasitism.</title>
        <authorList>
            <person name="Yoshida S."/>
            <person name="Kim S."/>
            <person name="Wafula E.K."/>
            <person name="Tanskanen J."/>
            <person name="Kim Y.M."/>
            <person name="Honaas L."/>
            <person name="Yang Z."/>
            <person name="Spallek T."/>
            <person name="Conn C.E."/>
            <person name="Ichihashi Y."/>
            <person name="Cheong K."/>
            <person name="Cui S."/>
            <person name="Der J.P."/>
            <person name="Gundlach H."/>
            <person name="Jiao Y."/>
            <person name="Hori C."/>
            <person name="Ishida J.K."/>
            <person name="Kasahara H."/>
            <person name="Kiba T."/>
            <person name="Kim M.S."/>
            <person name="Koo N."/>
            <person name="Laohavisit A."/>
            <person name="Lee Y.H."/>
            <person name="Lumba S."/>
            <person name="McCourt P."/>
            <person name="Mortimer J.C."/>
            <person name="Mutuku J.M."/>
            <person name="Nomura T."/>
            <person name="Sasaki-Sekimoto Y."/>
            <person name="Seto Y."/>
            <person name="Wang Y."/>
            <person name="Wakatake T."/>
            <person name="Sakakibara H."/>
            <person name="Demura T."/>
            <person name="Yamaguchi S."/>
            <person name="Yoneyama K."/>
            <person name="Manabe R.I."/>
            <person name="Nelson D.C."/>
            <person name="Schulman A.H."/>
            <person name="Timko M.P."/>
            <person name="dePamphilis C.W."/>
            <person name="Choi D."/>
            <person name="Shirasu K."/>
        </authorList>
    </citation>
    <scope>NUCLEOTIDE SEQUENCE [LARGE SCALE GENOMIC DNA]</scope>
    <source>
        <strain evidence="7">cv. UVA1</strain>
    </source>
</reference>
<gene>
    <name evidence="6" type="ORF">STAS_33472</name>
</gene>
<dbReference type="SUPFAM" id="SSF48371">
    <property type="entry name" value="ARM repeat"/>
    <property type="match status" value="1"/>
</dbReference>
<evidence type="ECO:0000256" key="3">
    <source>
        <dbReference type="ARBA" id="ARBA00022448"/>
    </source>
</evidence>
<dbReference type="FunFam" id="1.25.10.10:FF:001096">
    <property type="entry name" value="Predicted protein"/>
    <property type="match status" value="1"/>
</dbReference>
<dbReference type="Pfam" id="PF25758">
    <property type="entry name" value="TPR_IPO11"/>
    <property type="match status" value="1"/>
</dbReference>
<comment type="caution">
    <text evidence="6">The sequence shown here is derived from an EMBL/GenBank/DDBJ whole genome shotgun (WGS) entry which is preliminary data.</text>
</comment>
<protein>
    <submittedName>
        <fullName evidence="6">ARM repeat superfamily protein</fullName>
    </submittedName>
</protein>
<dbReference type="AlphaFoldDB" id="A0A5A7RF28"/>
<dbReference type="PROSITE" id="PS50166">
    <property type="entry name" value="IMPORTIN_B_NT"/>
    <property type="match status" value="1"/>
</dbReference>
<dbReference type="PANTHER" id="PTHR10997">
    <property type="entry name" value="IMPORTIN-7, 8, 11"/>
    <property type="match status" value="1"/>
</dbReference>
<dbReference type="InterPro" id="IPR058669">
    <property type="entry name" value="TPR_IPO7/11-like"/>
</dbReference>
<dbReference type="SMART" id="SM00913">
    <property type="entry name" value="IBN_N"/>
    <property type="match status" value="1"/>
</dbReference>
<evidence type="ECO:0000256" key="1">
    <source>
        <dbReference type="ARBA" id="ARBA00004123"/>
    </source>
</evidence>
<comment type="subcellular location">
    <subcellularLocation>
        <location evidence="1">Nucleus</location>
    </subcellularLocation>
</comment>
<accession>A0A5A7RF28</accession>
<dbReference type="Proteomes" id="UP000325081">
    <property type="component" value="Unassembled WGS sequence"/>
</dbReference>
<dbReference type="Gene3D" id="1.25.10.10">
    <property type="entry name" value="Leucine-rich Repeat Variant"/>
    <property type="match status" value="1"/>
</dbReference>
<keyword evidence="3" id="KW-0813">Transport</keyword>
<evidence type="ECO:0000256" key="2">
    <source>
        <dbReference type="ARBA" id="ARBA00007991"/>
    </source>
</evidence>
<dbReference type="InterPro" id="IPR016024">
    <property type="entry name" value="ARM-type_fold"/>
</dbReference>
<organism evidence="6 7">
    <name type="scientific">Striga asiatica</name>
    <name type="common">Asiatic witchweed</name>
    <name type="synonym">Buchnera asiatica</name>
    <dbReference type="NCBI Taxonomy" id="4170"/>
    <lineage>
        <taxon>Eukaryota</taxon>
        <taxon>Viridiplantae</taxon>
        <taxon>Streptophyta</taxon>
        <taxon>Embryophyta</taxon>
        <taxon>Tracheophyta</taxon>
        <taxon>Spermatophyta</taxon>
        <taxon>Magnoliopsida</taxon>
        <taxon>eudicotyledons</taxon>
        <taxon>Gunneridae</taxon>
        <taxon>Pentapetalae</taxon>
        <taxon>asterids</taxon>
        <taxon>lamiids</taxon>
        <taxon>Lamiales</taxon>
        <taxon>Orobanchaceae</taxon>
        <taxon>Buchnereae</taxon>
        <taxon>Striga</taxon>
    </lineage>
</organism>
<evidence type="ECO:0000259" key="5">
    <source>
        <dbReference type="PROSITE" id="PS50166"/>
    </source>
</evidence>
<dbReference type="GO" id="GO:0005635">
    <property type="term" value="C:nuclear envelope"/>
    <property type="evidence" value="ECO:0007669"/>
    <property type="project" value="TreeGrafter"/>
</dbReference>
<dbReference type="GO" id="GO:0006606">
    <property type="term" value="P:protein import into nucleus"/>
    <property type="evidence" value="ECO:0007669"/>
    <property type="project" value="TreeGrafter"/>
</dbReference>
<dbReference type="InterPro" id="IPR011989">
    <property type="entry name" value="ARM-like"/>
</dbReference>
<dbReference type="EMBL" id="BKCP01012181">
    <property type="protein sequence ID" value="GER55787.1"/>
    <property type="molecule type" value="Genomic_DNA"/>
</dbReference>
<sequence length="1058" mass="119332">MALSVSDLPAIYSLLANSLSVDINVRKPAEDSLAQFESRPGFCSCLMLLVTYACTCGSFKLLNSCSEVITAKDLAGQTDVRLMASVYLKNSINRYWRHRRDSMGTSNEEKVHLRQKLLSHLREENYQISLTLAVLISKIARFDYPKEWPDLLSVLAQQLQSADILTSHRIYLILFRILKELSTKRLAPDQRTYTEIASQFFDYSWHLWQSDVQNILHYFSAFAQNASELNHDDIFLTCERWLLCSKIVRQLIISGFPSDSKSMQEVEPVKKVCPVMLNAVQSFLPYYSSFRETHPKFWELLKKACTKLLKILIATQNRHPYSFGDQSVLWNVVDFCLNKITNPEPDILSFEEFLIQCMSMLKSVLECKEYKPSSTGRVMGENQVTLQEMKKNVTNAVAGVLSSLLPSDRVVLLCNILIKSYIGSIPLHYQVIDGLSLTMGIAEIGSLELYDLLDVGLTTLYFVLTAKDVEEWYQNPESFHHEQDSVLWSERLRPCAEALYIVLFENHSQLLGPVVVSILQEAMNSCPSVSEISPELLFKDAAYSAAAYVTYELSNYLSFKDWFNGALSVELSNDHPNMFLIHRKVALILGQWVSEIKDDTRRPVYCALIKLLQEKDLCVKLAASRSLYFHIEDANFSEKDFSDLLPLCWDLCFKLVEEVQEFDSKVQVLNTISGLIARINEVIPYANKLVQFFQKAWEESSGESLLQIQLLTALKNFVAALGYQSPICYNLLMPILRSVLNANSPDELLEDSMQLWEVTLSHATSISPPLLGYFPCLVEILERSFSHLKVASNIIEGYIVLGGVEFLNMHATTLAKVLDLVVGNVNDRGLLSILPLVDVLIQCFPAEVPQLISSIIQKLIVICLSGGDDRDPCKTAVKTSTAAILARILVMNTNYLAQLTTEPSLLAYLQTAGFSNEENILLCLVDVWLDKVDNVMSTQRKIFALALSIILTLRMHQVLDKLDQILSVCTSVILGASEDLTEEESSSDSMHSSQPVPGKEFRKRQIKLCDPINQISLENSLRDNLQTCAALHGELFNTAMSKMHPSAFAQLKLALHMP</sequence>
<dbReference type="GO" id="GO:0031267">
    <property type="term" value="F:small GTPase binding"/>
    <property type="evidence" value="ECO:0007669"/>
    <property type="project" value="InterPro"/>
</dbReference>
<dbReference type="InterPro" id="IPR001494">
    <property type="entry name" value="Importin-beta_N"/>
</dbReference>